<accession>A0A371AVP4</accession>
<dbReference type="InterPro" id="IPR006059">
    <property type="entry name" value="SBP"/>
</dbReference>
<dbReference type="SUPFAM" id="SSF53850">
    <property type="entry name" value="Periplasmic binding protein-like II"/>
    <property type="match status" value="1"/>
</dbReference>
<dbReference type="Pfam" id="PF13416">
    <property type="entry name" value="SBP_bac_8"/>
    <property type="match status" value="1"/>
</dbReference>
<dbReference type="Proteomes" id="UP000255036">
    <property type="component" value="Unassembled WGS sequence"/>
</dbReference>
<dbReference type="AlphaFoldDB" id="A0A371AVP4"/>
<comment type="caution">
    <text evidence="3">The sequence shown here is derived from an EMBL/GenBank/DDBJ whole genome shotgun (WGS) entry which is preliminary data.</text>
</comment>
<dbReference type="PANTHER" id="PTHR30006">
    <property type="entry name" value="THIAMINE-BINDING PERIPLASMIC PROTEIN-RELATED"/>
    <property type="match status" value="1"/>
</dbReference>
<feature type="chain" id="PRO_5039179951" evidence="2">
    <location>
        <begin position="21"/>
        <end position="392"/>
    </location>
</feature>
<dbReference type="Gene3D" id="3.40.190.10">
    <property type="entry name" value="Periplasmic binding protein-like II"/>
    <property type="match status" value="2"/>
</dbReference>
<evidence type="ECO:0000256" key="2">
    <source>
        <dbReference type="SAM" id="SignalP"/>
    </source>
</evidence>
<keyword evidence="1 2" id="KW-0732">Signal</keyword>
<organism evidence="3 4">
    <name type="scientific">Anaerosacchariphilus polymeriproducens</name>
    <dbReference type="NCBI Taxonomy" id="1812858"/>
    <lineage>
        <taxon>Bacteria</taxon>
        <taxon>Bacillati</taxon>
        <taxon>Bacillota</taxon>
        <taxon>Clostridia</taxon>
        <taxon>Lachnospirales</taxon>
        <taxon>Lachnospiraceae</taxon>
        <taxon>Anaerosacchariphilus</taxon>
    </lineage>
</organism>
<reference evidence="3 4" key="1">
    <citation type="submission" date="2018-07" db="EMBL/GenBank/DDBJ databases">
        <title>Anaerosacharophilus polymeroproducens gen. nov. sp. nov., an anaerobic bacterium isolated from salt field.</title>
        <authorList>
            <person name="Kim W."/>
            <person name="Yang S.-H."/>
            <person name="Oh J."/>
            <person name="Lee J.-H."/>
            <person name="Kwon K.K."/>
        </authorList>
    </citation>
    <scope>NUCLEOTIDE SEQUENCE [LARGE SCALE GENOMIC DNA]</scope>
    <source>
        <strain evidence="3 4">MCWD5</strain>
    </source>
</reference>
<evidence type="ECO:0000313" key="4">
    <source>
        <dbReference type="Proteomes" id="UP000255036"/>
    </source>
</evidence>
<dbReference type="PANTHER" id="PTHR30006:SF2">
    <property type="entry name" value="ABC TRANSPORTER SUBSTRATE-BINDING PROTEIN"/>
    <property type="match status" value="1"/>
</dbReference>
<proteinExistence type="predicted"/>
<evidence type="ECO:0000256" key="1">
    <source>
        <dbReference type="ARBA" id="ARBA00022729"/>
    </source>
</evidence>
<name>A0A371AVP4_9FIRM</name>
<gene>
    <name evidence="3" type="ORF">DWV06_08670</name>
</gene>
<dbReference type="PROSITE" id="PS51257">
    <property type="entry name" value="PROKAR_LIPOPROTEIN"/>
    <property type="match status" value="1"/>
</dbReference>
<feature type="signal peptide" evidence="2">
    <location>
        <begin position="1"/>
        <end position="20"/>
    </location>
</feature>
<protein>
    <submittedName>
        <fullName evidence="3">Extracellular solute-binding protein</fullName>
    </submittedName>
</protein>
<sequence length="392" mass="44943">MLKKNIVAMGLIFMLVTSLAGCGGKDKNTKTSDSSNDSIKQEMSDEDAETLYQQAIKEGGKLNVYSISSRMPKAAESFMEKYPEIKVEVYDLKQNEVLEKISREYKADIHTCDVAHLKDEDGSVWNEYVKNNILKIYYPKDICENIDSSYLETGMPLYTEMYFWYYNTEVYDKAPIDSWWDLTREEWRGKLITRNPQDDSTYMALFTNLWLASDELEASYKEEFGEDLVLSKGCKNAAEEFMYRFCNNDLIYAASSDEICEAVGTKGQDSAPIGLAASSKMRKVESDGYVMNTIENIKPFIGNLQINYLYTVDKSEHESAAKLFVRWLMGEKDGKGKGFEPFNTLGGWALRKDVETLEGNTPLTDINYVRYKADEVYNAYVNVEDFWISLQK</sequence>
<keyword evidence="4" id="KW-1185">Reference proteome</keyword>
<dbReference type="RefSeq" id="WP_115481791.1">
    <property type="nucleotide sequence ID" value="NZ_QRCT01000020.1"/>
</dbReference>
<dbReference type="OrthoDB" id="366726at2"/>
<dbReference type="EMBL" id="QRCT01000020">
    <property type="protein sequence ID" value="RDU23646.1"/>
    <property type="molecule type" value="Genomic_DNA"/>
</dbReference>
<evidence type="ECO:0000313" key="3">
    <source>
        <dbReference type="EMBL" id="RDU23646.1"/>
    </source>
</evidence>